<feature type="transmembrane region" description="Helical" evidence="1">
    <location>
        <begin position="171"/>
        <end position="191"/>
    </location>
</feature>
<keyword evidence="1" id="KW-1133">Transmembrane helix</keyword>
<feature type="transmembrane region" description="Helical" evidence="1">
    <location>
        <begin position="197"/>
        <end position="219"/>
    </location>
</feature>
<gene>
    <name evidence="2" type="ORF">J8C05_03035</name>
</gene>
<keyword evidence="3" id="KW-1185">Reference proteome</keyword>
<reference evidence="2 3" key="1">
    <citation type="submission" date="2021-03" db="EMBL/GenBank/DDBJ databases">
        <title>Genomic and phenotypic characterization of Chloracidobacterium isolates provides evidence for multiple species.</title>
        <authorList>
            <person name="Saini M.K."/>
            <person name="Costas A.M.G."/>
            <person name="Tank M."/>
            <person name="Bryant D.A."/>
        </authorList>
    </citation>
    <scope>NUCLEOTIDE SEQUENCE [LARGE SCALE GENOMIC DNA]</scope>
    <source>
        <strain evidence="2 3">N</strain>
    </source>
</reference>
<feature type="transmembrane region" description="Helical" evidence="1">
    <location>
        <begin position="6"/>
        <end position="23"/>
    </location>
</feature>
<keyword evidence="1" id="KW-0472">Membrane</keyword>
<feature type="transmembrane region" description="Helical" evidence="1">
    <location>
        <begin position="30"/>
        <end position="49"/>
    </location>
</feature>
<evidence type="ECO:0000313" key="2">
    <source>
        <dbReference type="EMBL" id="QUV94437.1"/>
    </source>
</evidence>
<evidence type="ECO:0000256" key="1">
    <source>
        <dbReference type="SAM" id="Phobius"/>
    </source>
</evidence>
<dbReference type="RefSeq" id="WP_211422731.1">
    <property type="nucleotide sequence ID" value="NZ_CP072642.1"/>
</dbReference>
<organism evidence="2 3">
    <name type="scientific">Chloracidobacterium sp. N</name>
    <dbReference type="NCBI Taxonomy" id="2821540"/>
    <lineage>
        <taxon>Bacteria</taxon>
        <taxon>Pseudomonadati</taxon>
        <taxon>Acidobacteriota</taxon>
        <taxon>Terriglobia</taxon>
        <taxon>Terriglobales</taxon>
        <taxon>Acidobacteriaceae</taxon>
        <taxon>Chloracidobacterium</taxon>
        <taxon>Chloracidobacterium aggregatum</taxon>
    </lineage>
</organism>
<dbReference type="EMBL" id="CP072642">
    <property type="protein sequence ID" value="QUV94437.1"/>
    <property type="molecule type" value="Genomic_DNA"/>
</dbReference>
<proteinExistence type="predicted"/>
<dbReference type="InterPro" id="IPR010374">
    <property type="entry name" value="DUF969"/>
</dbReference>
<name>A0ABX8B0D7_9BACT</name>
<dbReference type="Proteomes" id="UP000677668">
    <property type="component" value="Chromosome 1"/>
</dbReference>
<accession>A0ABX8B0D7</accession>
<dbReference type="Pfam" id="PF06149">
    <property type="entry name" value="DUF969"/>
    <property type="match status" value="1"/>
</dbReference>
<feature type="transmembrane region" description="Helical" evidence="1">
    <location>
        <begin position="69"/>
        <end position="88"/>
    </location>
</feature>
<keyword evidence="1" id="KW-0812">Transmembrane</keyword>
<sequence length="243" mass="25448">METWLGWPVWKLLGVGVLVVGLARRWPTGPVVLSAGGLTAWLAGMPLVGHQTQPGMLDTLGKAFVENRVITLYLLTLPAVGLAERMGLHTTMGRLMGRLTGVSLARLLIGFQMARVAMGALGLRLQGHVTFGRPIVAPMATAVLPSPAGEGAAKAAVAAAENYGNFFGQNLFPASAGCLLVAGVMKGAGYPVDVVRLALYAIPIVAVSLGVAAVQFVWLERQLGQRPDETADHATAPQDTRHG</sequence>
<protein>
    <submittedName>
        <fullName evidence="2">DUF969 family protein</fullName>
    </submittedName>
</protein>
<evidence type="ECO:0000313" key="3">
    <source>
        <dbReference type="Proteomes" id="UP000677668"/>
    </source>
</evidence>